<accession>A0A1V2LB92</accession>
<keyword evidence="10" id="KW-1185">Reference proteome</keyword>
<feature type="compositionally biased region" description="Polar residues" evidence="8">
    <location>
        <begin position="27"/>
        <end position="45"/>
    </location>
</feature>
<protein>
    <recommendedName>
        <fullName evidence="7">Regulator of rDNA transcription 14</fullName>
    </recommendedName>
</protein>
<comment type="similarity">
    <text evidence="3 7">Belongs to the RRT14 family.</text>
</comment>
<dbReference type="VEuPathDB" id="FungiDB:BON22_1002"/>
<keyword evidence="6 7" id="KW-0539">Nucleus</keyword>
<gene>
    <name evidence="7" type="primary">RRT14</name>
    <name evidence="9" type="ORF">BON22_1002</name>
</gene>
<evidence type="ECO:0000256" key="3">
    <source>
        <dbReference type="ARBA" id="ARBA00007142"/>
    </source>
</evidence>
<dbReference type="OMA" id="GHAMEAK"/>
<dbReference type="GO" id="GO:0005730">
    <property type="term" value="C:nucleolus"/>
    <property type="evidence" value="ECO:0007669"/>
    <property type="project" value="UniProtKB-SubCell"/>
</dbReference>
<sequence>MTITFTKNSKTTGSLNRLLETVLPGHTTNTALKPTSSSQIINSTQKKLKPELVRRQRKKEKLEQRKNVKLERLSREQVESQARYDVLLQHSKHGTLTTDEKKELKRLIKKNVVNVQSWRMENEEELKEIQQDIMELQKTEYTRVKRRPTTKRLDATQLYNKKQAKRFPGLTPGLAPVDMEDSDEED</sequence>
<dbReference type="Proteomes" id="UP000189513">
    <property type="component" value="Unassembled WGS sequence"/>
</dbReference>
<evidence type="ECO:0000256" key="6">
    <source>
        <dbReference type="ARBA" id="ARBA00023242"/>
    </source>
</evidence>
<evidence type="ECO:0000256" key="5">
    <source>
        <dbReference type="ARBA" id="ARBA00023163"/>
    </source>
</evidence>
<feature type="region of interest" description="Disordered" evidence="8">
    <location>
        <begin position="27"/>
        <end position="46"/>
    </location>
</feature>
<evidence type="ECO:0000256" key="2">
    <source>
        <dbReference type="ARBA" id="ARBA00004604"/>
    </source>
</evidence>
<dbReference type="Pfam" id="PF17075">
    <property type="entry name" value="RRT14"/>
    <property type="match status" value="1"/>
</dbReference>
<reference evidence="10" key="1">
    <citation type="journal article" date="2017" name="Genome Announc.">
        <title>Genome sequences of Cyberlindnera fabianii 65, Pichia kudriavzevii 129, and Saccharomyces cerevisiae 131 isolated from fermented masau fruits in Zimbabwe.</title>
        <authorList>
            <person name="van Rijswijck I.M.H."/>
            <person name="Derks M.F.L."/>
            <person name="Abee T."/>
            <person name="de Ridder D."/>
            <person name="Smid E.J."/>
        </authorList>
    </citation>
    <scope>NUCLEOTIDE SEQUENCE [LARGE SCALE GENOMIC DNA]</scope>
    <source>
        <strain evidence="10">65</strain>
    </source>
</reference>
<keyword evidence="5 7" id="KW-0804">Transcription</keyword>
<organism evidence="9 10">
    <name type="scientific">Cyberlindnera fabianii</name>
    <name type="common">Yeast</name>
    <name type="synonym">Hansenula fabianii</name>
    <dbReference type="NCBI Taxonomy" id="36022"/>
    <lineage>
        <taxon>Eukaryota</taxon>
        <taxon>Fungi</taxon>
        <taxon>Dikarya</taxon>
        <taxon>Ascomycota</taxon>
        <taxon>Saccharomycotina</taxon>
        <taxon>Saccharomycetes</taxon>
        <taxon>Phaffomycetales</taxon>
        <taxon>Phaffomycetaceae</taxon>
        <taxon>Cyberlindnera</taxon>
    </lineage>
</organism>
<comment type="subcellular location">
    <subcellularLocation>
        <location evidence="2 7">Nucleus</location>
        <location evidence="2 7">Nucleolus</location>
    </subcellularLocation>
</comment>
<name>A0A1V2LB92_CYBFA</name>
<evidence type="ECO:0000256" key="7">
    <source>
        <dbReference type="RuleBase" id="RU362137"/>
    </source>
</evidence>
<dbReference type="InterPro" id="IPR031404">
    <property type="entry name" value="Rrt14"/>
</dbReference>
<dbReference type="AlphaFoldDB" id="A0A1V2LB92"/>
<dbReference type="EMBL" id="MPUK01000002">
    <property type="protein sequence ID" value="ONH68586.1"/>
    <property type="molecule type" value="Genomic_DNA"/>
</dbReference>
<evidence type="ECO:0000313" key="10">
    <source>
        <dbReference type="Proteomes" id="UP000189513"/>
    </source>
</evidence>
<evidence type="ECO:0000313" key="9">
    <source>
        <dbReference type="EMBL" id="ONH68586.1"/>
    </source>
</evidence>
<dbReference type="STRING" id="36022.A0A1V2LB92"/>
<evidence type="ECO:0000256" key="4">
    <source>
        <dbReference type="ARBA" id="ARBA00023015"/>
    </source>
</evidence>
<feature type="region of interest" description="Disordered" evidence="8">
    <location>
        <begin position="165"/>
        <end position="186"/>
    </location>
</feature>
<evidence type="ECO:0000256" key="8">
    <source>
        <dbReference type="SAM" id="MobiDB-lite"/>
    </source>
</evidence>
<comment type="function">
    <text evidence="1 7">Involved in ribosome biogenesis, probably through modulation of rDNA transcription.</text>
</comment>
<proteinExistence type="inferred from homology"/>
<comment type="caution">
    <text evidence="9">The sequence shown here is derived from an EMBL/GenBank/DDBJ whole genome shotgun (WGS) entry which is preliminary data.</text>
</comment>
<keyword evidence="4 7" id="KW-0805">Transcription regulation</keyword>
<evidence type="ECO:0000256" key="1">
    <source>
        <dbReference type="ARBA" id="ARBA00002711"/>
    </source>
</evidence>